<gene>
    <name evidence="2" type="ORF">G5I_05022</name>
</gene>
<proteinExistence type="predicted"/>
<keyword evidence="3" id="KW-1185">Reference proteome</keyword>
<feature type="domain" description="DUF8207" evidence="1">
    <location>
        <begin position="25"/>
        <end position="70"/>
    </location>
</feature>
<name>F4WH67_ACREC</name>
<sequence>MLQAGLGPLGQKYVEAVLRGARDKQKSAYAGTPDLYELIFKRIPDDALYTEDDMHKDKSMLLATNVQTQASFVGPIIEQQGIQVQIRNRR</sequence>
<evidence type="ECO:0000313" key="2">
    <source>
        <dbReference type="EMBL" id="EGI66457.1"/>
    </source>
</evidence>
<protein>
    <recommendedName>
        <fullName evidence="1">DUF8207 domain-containing protein</fullName>
    </recommendedName>
</protein>
<dbReference type="InterPro" id="IPR058520">
    <property type="entry name" value="DUF8207"/>
</dbReference>
<accession>F4WH67</accession>
<organism evidence="3">
    <name type="scientific">Acromyrmex echinatior</name>
    <name type="common">Panamanian leafcutter ant</name>
    <name type="synonym">Acromyrmex octospinosus echinatior</name>
    <dbReference type="NCBI Taxonomy" id="103372"/>
    <lineage>
        <taxon>Eukaryota</taxon>
        <taxon>Metazoa</taxon>
        <taxon>Ecdysozoa</taxon>
        <taxon>Arthropoda</taxon>
        <taxon>Hexapoda</taxon>
        <taxon>Insecta</taxon>
        <taxon>Pterygota</taxon>
        <taxon>Neoptera</taxon>
        <taxon>Endopterygota</taxon>
        <taxon>Hymenoptera</taxon>
        <taxon>Apocrita</taxon>
        <taxon>Aculeata</taxon>
        <taxon>Formicoidea</taxon>
        <taxon>Formicidae</taxon>
        <taxon>Myrmicinae</taxon>
        <taxon>Acromyrmex</taxon>
    </lineage>
</organism>
<dbReference type="Pfam" id="PF26634">
    <property type="entry name" value="DUF8207"/>
    <property type="match status" value="1"/>
</dbReference>
<reference evidence="2" key="1">
    <citation type="submission" date="2011-02" db="EMBL/GenBank/DDBJ databases">
        <title>The genome of the leaf-cutting ant Acromyrmex echinatior suggests key adaptations to social evolution and fungus farming.</title>
        <authorList>
            <person name="Nygaard S."/>
            <person name="Zhang G."/>
        </authorList>
    </citation>
    <scope>NUCLEOTIDE SEQUENCE</scope>
</reference>
<dbReference type="InParanoid" id="F4WH67"/>
<dbReference type="AlphaFoldDB" id="F4WH67"/>
<dbReference type="EMBL" id="GL888151">
    <property type="protein sequence ID" value="EGI66457.1"/>
    <property type="molecule type" value="Genomic_DNA"/>
</dbReference>
<evidence type="ECO:0000313" key="3">
    <source>
        <dbReference type="Proteomes" id="UP000007755"/>
    </source>
</evidence>
<dbReference type="Proteomes" id="UP000007755">
    <property type="component" value="Unassembled WGS sequence"/>
</dbReference>
<evidence type="ECO:0000259" key="1">
    <source>
        <dbReference type="Pfam" id="PF26634"/>
    </source>
</evidence>